<reference evidence="1" key="2">
    <citation type="journal article" date="2021" name="PeerJ">
        <title>Extensive microbial diversity within the chicken gut microbiome revealed by metagenomics and culture.</title>
        <authorList>
            <person name="Gilroy R."/>
            <person name="Ravi A."/>
            <person name="Getino M."/>
            <person name="Pursley I."/>
            <person name="Horton D.L."/>
            <person name="Alikhan N.F."/>
            <person name="Baker D."/>
            <person name="Gharbi K."/>
            <person name="Hall N."/>
            <person name="Watson M."/>
            <person name="Adriaenssens E.M."/>
            <person name="Foster-Nyarko E."/>
            <person name="Jarju S."/>
            <person name="Secka A."/>
            <person name="Antonio M."/>
            <person name="Oren A."/>
            <person name="Chaudhuri R.R."/>
            <person name="La Ragione R."/>
            <person name="Hildebrand F."/>
            <person name="Pallen M.J."/>
        </authorList>
    </citation>
    <scope>NUCLEOTIDE SEQUENCE</scope>
    <source>
        <strain evidence="1">6276</strain>
    </source>
</reference>
<dbReference type="Proteomes" id="UP000823928">
    <property type="component" value="Unassembled WGS sequence"/>
</dbReference>
<dbReference type="EMBL" id="DVIU01000063">
    <property type="protein sequence ID" value="HIS35581.1"/>
    <property type="molecule type" value="Genomic_DNA"/>
</dbReference>
<dbReference type="AlphaFoldDB" id="A0A9D1EXJ1"/>
<dbReference type="Gene3D" id="1.10.510.10">
    <property type="entry name" value="Transferase(Phosphotransferase) domain 1"/>
    <property type="match status" value="1"/>
</dbReference>
<gene>
    <name evidence="1" type="ORF">IAC10_02985</name>
</gene>
<evidence type="ECO:0008006" key="3">
    <source>
        <dbReference type="Google" id="ProtNLM"/>
    </source>
</evidence>
<comment type="caution">
    <text evidence="1">The sequence shown here is derived from an EMBL/GenBank/DDBJ whole genome shotgun (WGS) entry which is preliminary data.</text>
</comment>
<organism evidence="1 2">
    <name type="scientific">Candidatus Scatousia excrementigallinarum</name>
    <dbReference type="NCBI Taxonomy" id="2840935"/>
    <lineage>
        <taxon>Bacteria</taxon>
        <taxon>Candidatus Scatousia</taxon>
    </lineage>
</organism>
<reference evidence="1" key="1">
    <citation type="submission" date="2020-10" db="EMBL/GenBank/DDBJ databases">
        <authorList>
            <person name="Gilroy R."/>
        </authorList>
    </citation>
    <scope>NUCLEOTIDE SEQUENCE</scope>
    <source>
        <strain evidence="1">6276</strain>
    </source>
</reference>
<evidence type="ECO:0000313" key="2">
    <source>
        <dbReference type="Proteomes" id="UP000823928"/>
    </source>
</evidence>
<protein>
    <recommendedName>
        <fullName evidence="3">Protein kinase domain-containing protein</fullName>
    </recommendedName>
</protein>
<evidence type="ECO:0000313" key="1">
    <source>
        <dbReference type="EMBL" id="HIS35581.1"/>
    </source>
</evidence>
<sequence>MRTEPILTQKTLTLKIRTVSPKQISFKSSYFEDFNNKYNQVRTLLQKETDEFILTGANVTKLGEGIGGETYKFNHPKLANIVIKRNKTGYSDDYAKEYKNLALIPTHIIGGQEAVARVNNLGEHYLISTLVPGKCVSRDNRYTEQHLKNLFNKMFELDKLGIYHGDLNGKNILLNSDNTVNFIDYQWTEKIAEMNFFDSHKSQKCLLPLSEFPENAQMFEMASMPWYMDSFDTVAEKENFLKTYLKVKAKYHEKRYDYIKKITQNWPYPSEKSRIKQSLDSEQAKAEIYKNPDSDILKLEMKKLQFLSDYRDAYSHVDPNLPGRNILAAPASYLCSISSVQDYRKEIDKLLSLSFSKTKNDYLKSMAEYGEYWYQNLTSYTEDTYKYVMRMARKTNVKGEESHKFYINDRNPRIFTPNLDLLDSLETSYKPVYSSGLDAPYLMQYKLDTMYRPSIDLLDSSLEDSKSVHQIEKLKGLFKKSRKTAFDDKLLDTLNASEVAVLKIREFRGYVKHHFSSYVANRTLSNLLENSVNFSEELFNTIFSGLKASNSRDILVKGYEGMRKFIYKI</sequence>
<dbReference type="SUPFAM" id="SSF56112">
    <property type="entry name" value="Protein kinase-like (PK-like)"/>
    <property type="match status" value="1"/>
</dbReference>
<proteinExistence type="predicted"/>
<name>A0A9D1EXJ1_9BACT</name>
<accession>A0A9D1EXJ1</accession>
<dbReference type="InterPro" id="IPR011009">
    <property type="entry name" value="Kinase-like_dom_sf"/>
</dbReference>